<comment type="caution">
    <text evidence="2">The sequence shown here is derived from an EMBL/GenBank/DDBJ whole genome shotgun (WGS) entry which is preliminary data.</text>
</comment>
<accession>A0ABS9BUT0</accession>
<organism evidence="2 3">
    <name type="scientific">Mariniradius sediminis</name>
    <dbReference type="NCBI Taxonomy" id="2909237"/>
    <lineage>
        <taxon>Bacteria</taxon>
        <taxon>Pseudomonadati</taxon>
        <taxon>Bacteroidota</taxon>
        <taxon>Cytophagia</taxon>
        <taxon>Cytophagales</taxon>
        <taxon>Cyclobacteriaceae</taxon>
        <taxon>Mariniradius</taxon>
    </lineage>
</organism>
<feature type="transmembrane region" description="Helical" evidence="1">
    <location>
        <begin position="103"/>
        <end position="122"/>
    </location>
</feature>
<feature type="transmembrane region" description="Helical" evidence="1">
    <location>
        <begin position="34"/>
        <end position="54"/>
    </location>
</feature>
<gene>
    <name evidence="2" type="ORF">L0U89_12090</name>
</gene>
<feature type="transmembrane region" description="Helical" evidence="1">
    <location>
        <begin position="367"/>
        <end position="385"/>
    </location>
</feature>
<feature type="transmembrane region" description="Helical" evidence="1">
    <location>
        <begin position="181"/>
        <end position="210"/>
    </location>
</feature>
<dbReference type="EMBL" id="JAKEVZ010000008">
    <property type="protein sequence ID" value="MCF1751811.1"/>
    <property type="molecule type" value="Genomic_DNA"/>
</dbReference>
<evidence type="ECO:0000256" key="1">
    <source>
        <dbReference type="SAM" id="Phobius"/>
    </source>
</evidence>
<dbReference type="Proteomes" id="UP001201449">
    <property type="component" value="Unassembled WGS sequence"/>
</dbReference>
<keyword evidence="1" id="KW-0472">Membrane</keyword>
<keyword evidence="1" id="KW-1133">Transmembrane helix</keyword>
<reference evidence="2 3" key="1">
    <citation type="submission" date="2022-01" db="EMBL/GenBank/DDBJ databases">
        <title>Mariniradius saccharolyticus sp. nov., isolated from sediment of a river.</title>
        <authorList>
            <person name="Liu H."/>
        </authorList>
    </citation>
    <scope>NUCLEOTIDE SEQUENCE [LARGE SCALE GENOMIC DNA]</scope>
    <source>
        <strain evidence="2 3">RY-2</strain>
    </source>
</reference>
<sequence length="395" mass="44982">MLEVFLTFMILTGLYFWNRKFGNSRGFLPWEKTLLQVLYGYHMLFAGVFTWYLLEHGGDAVRYWSLEADVSQNPVNWTDYWGHGTFFLQWLHYWPSKVLGLEFWFGNVLYAGISWLGFREIFSLMRPFIANSGNRVLVATGWLILFLPNAHFWSSGVGKEAWLLLGLALVLKGFSSLRVNWFIAVFGLLLAFWVRPAFGIVLGSVSFVFVLADRNLGLKTKALVGLIGLLAGSLGIWKLSVMMHLEDISLASIQQFSASQLDFLAGFQASSEIPMAEYNWLQRFWALLFRPNILEASDFWSFAAALENMVGLALTISGLIAVLSIPKFKLFASLPKFLILALFVCLGMCVVYGLTLNNLGIIMRMKSTYMIFWYFSFWMLVVLRIKSIIAGKDKD</sequence>
<evidence type="ECO:0000313" key="2">
    <source>
        <dbReference type="EMBL" id="MCF1751811.1"/>
    </source>
</evidence>
<protein>
    <recommendedName>
        <fullName evidence="4">Glycosyltransferase RgtA/B/C/D-like domain-containing protein</fullName>
    </recommendedName>
</protein>
<keyword evidence="1" id="KW-0812">Transmembrane</keyword>
<dbReference type="RefSeq" id="WP_234861755.1">
    <property type="nucleotide sequence ID" value="NZ_JAKEVZ010000008.1"/>
</dbReference>
<evidence type="ECO:0000313" key="3">
    <source>
        <dbReference type="Proteomes" id="UP001201449"/>
    </source>
</evidence>
<name>A0ABS9BUT0_9BACT</name>
<evidence type="ECO:0008006" key="4">
    <source>
        <dbReference type="Google" id="ProtNLM"/>
    </source>
</evidence>
<feature type="transmembrane region" description="Helical" evidence="1">
    <location>
        <begin position="299"/>
        <end position="325"/>
    </location>
</feature>
<feature type="transmembrane region" description="Helical" evidence="1">
    <location>
        <begin position="6"/>
        <end position="22"/>
    </location>
</feature>
<proteinExistence type="predicted"/>
<feature type="transmembrane region" description="Helical" evidence="1">
    <location>
        <begin position="222"/>
        <end position="240"/>
    </location>
</feature>
<feature type="transmembrane region" description="Helical" evidence="1">
    <location>
        <begin position="134"/>
        <end position="153"/>
    </location>
</feature>
<feature type="transmembrane region" description="Helical" evidence="1">
    <location>
        <begin position="337"/>
        <end position="355"/>
    </location>
</feature>
<keyword evidence="3" id="KW-1185">Reference proteome</keyword>